<protein>
    <recommendedName>
        <fullName evidence="3">Flagellar FliJ protein</fullName>
    </recommendedName>
</protein>
<gene>
    <name evidence="11" type="primary">fliJ</name>
    <name evidence="11" type="ORF">O1V66_17635</name>
</gene>
<dbReference type="EMBL" id="CP114058">
    <property type="protein sequence ID" value="WAT00665.1"/>
    <property type="molecule type" value="Genomic_DNA"/>
</dbReference>
<evidence type="ECO:0000256" key="9">
    <source>
        <dbReference type="ARBA" id="ARBA00023136"/>
    </source>
</evidence>
<reference evidence="11" key="1">
    <citation type="submission" date="2022-12" db="EMBL/GenBank/DDBJ databases">
        <title>Complete genome sequence of an Australian strain of Rouxiella badensis DAR84756 and resolution of the R. badensis DSM100043 and R. chamberiensis DSM28324 genomes.</title>
        <authorList>
            <person name="Paul S."/>
            <person name="Anderson P.J."/>
            <person name="Maynard G."/>
            <person name="Dyall-Smith M."/>
            <person name="Kudinha T."/>
        </authorList>
    </citation>
    <scope>NUCLEOTIDE SEQUENCE</scope>
    <source>
        <strain evidence="11">DSM 28324</strain>
    </source>
</reference>
<evidence type="ECO:0000256" key="2">
    <source>
        <dbReference type="ARBA" id="ARBA00010004"/>
    </source>
</evidence>
<accession>A0ABY7HMR1</accession>
<dbReference type="NCBIfam" id="TIGR02473">
    <property type="entry name" value="flagell_FliJ"/>
    <property type="match status" value="1"/>
</dbReference>
<evidence type="ECO:0000256" key="5">
    <source>
        <dbReference type="ARBA" id="ARBA00022475"/>
    </source>
</evidence>
<name>A0ABY7HMR1_9GAMM</name>
<evidence type="ECO:0000256" key="7">
    <source>
        <dbReference type="ARBA" id="ARBA00022795"/>
    </source>
</evidence>
<keyword evidence="8" id="KW-0653">Protein transport</keyword>
<dbReference type="RefSeq" id="WP_045048832.1">
    <property type="nucleotide sequence ID" value="NZ_CP114058.1"/>
</dbReference>
<evidence type="ECO:0000256" key="10">
    <source>
        <dbReference type="ARBA" id="ARBA00023225"/>
    </source>
</evidence>
<evidence type="ECO:0000256" key="3">
    <source>
        <dbReference type="ARBA" id="ARBA00020392"/>
    </source>
</evidence>
<evidence type="ECO:0000256" key="1">
    <source>
        <dbReference type="ARBA" id="ARBA00004413"/>
    </source>
</evidence>
<dbReference type="InterPro" id="IPR053716">
    <property type="entry name" value="Flag_assembly_chemotaxis_eff"/>
</dbReference>
<keyword evidence="4" id="KW-0813">Transport</keyword>
<comment type="subcellular location">
    <subcellularLocation>
        <location evidence="1">Cell membrane</location>
        <topology evidence="1">Peripheral membrane protein</topology>
        <orientation evidence="1">Cytoplasmic side</orientation>
    </subcellularLocation>
</comment>
<keyword evidence="7" id="KW-1005">Bacterial flagellum biogenesis</keyword>
<organism evidence="11 12">
    <name type="scientific">Rouxiella chamberiensis</name>
    <dbReference type="NCBI Taxonomy" id="1513468"/>
    <lineage>
        <taxon>Bacteria</taxon>
        <taxon>Pseudomonadati</taxon>
        <taxon>Pseudomonadota</taxon>
        <taxon>Gammaproteobacteria</taxon>
        <taxon>Enterobacterales</taxon>
        <taxon>Yersiniaceae</taxon>
        <taxon>Rouxiella</taxon>
    </lineage>
</organism>
<keyword evidence="11" id="KW-0966">Cell projection</keyword>
<evidence type="ECO:0000256" key="8">
    <source>
        <dbReference type="ARBA" id="ARBA00022927"/>
    </source>
</evidence>
<evidence type="ECO:0000256" key="4">
    <source>
        <dbReference type="ARBA" id="ARBA00022448"/>
    </source>
</evidence>
<evidence type="ECO:0000313" key="12">
    <source>
        <dbReference type="Proteomes" id="UP001164712"/>
    </source>
</evidence>
<comment type="similarity">
    <text evidence="2">Belongs to the FliJ family.</text>
</comment>
<proteinExistence type="inferred from homology"/>
<dbReference type="Gene3D" id="1.10.287.1700">
    <property type="match status" value="1"/>
</dbReference>
<keyword evidence="9" id="KW-0472">Membrane</keyword>
<keyword evidence="11" id="KW-0969">Cilium</keyword>
<keyword evidence="12" id="KW-1185">Reference proteome</keyword>
<keyword evidence="10" id="KW-1006">Bacterial flagellum protein export</keyword>
<keyword evidence="5" id="KW-1003">Cell membrane</keyword>
<dbReference type="Proteomes" id="UP001164712">
    <property type="component" value="Chromosome"/>
</dbReference>
<evidence type="ECO:0000313" key="11">
    <source>
        <dbReference type="EMBL" id="WAT00665.1"/>
    </source>
</evidence>
<evidence type="ECO:0000256" key="6">
    <source>
        <dbReference type="ARBA" id="ARBA00022500"/>
    </source>
</evidence>
<keyword evidence="11" id="KW-0282">Flagellum</keyword>
<keyword evidence="6" id="KW-0145">Chemotaxis</keyword>
<sequence>MTQAIESLALFQQLRLRQVDSLTGELGQQKSLCQRYQRTLAALAGLYESTRQPEGGLAIQLNNQCGYKHHIQRLIDWQKQEQILADKQQQRLQRLLLAEARREKAVECVLNEQYLAQSRETQRREQKVTDAQSVQCWVRLQALKK</sequence>
<dbReference type="InterPro" id="IPR012823">
    <property type="entry name" value="Flagell_FliJ"/>
</dbReference>
<dbReference type="Pfam" id="PF02050">
    <property type="entry name" value="FliJ"/>
    <property type="match status" value="1"/>
</dbReference>